<dbReference type="AlphaFoldDB" id="A0AA91VC15"/>
<gene>
    <name evidence="1" type="ORF">CON65_11575</name>
</gene>
<dbReference type="EMBL" id="NVOR01000034">
    <property type="protein sequence ID" value="PED82408.1"/>
    <property type="molecule type" value="Genomic_DNA"/>
</dbReference>
<evidence type="ECO:0000313" key="2">
    <source>
        <dbReference type="Proteomes" id="UP000221020"/>
    </source>
</evidence>
<dbReference type="Gene3D" id="3.30.460.40">
    <property type="match status" value="1"/>
</dbReference>
<dbReference type="RefSeq" id="WP_097897892.1">
    <property type="nucleotide sequence ID" value="NZ_NVOR01000034.1"/>
</dbReference>
<reference evidence="1 2" key="1">
    <citation type="submission" date="2017-09" db="EMBL/GenBank/DDBJ databases">
        <title>Large-scale bioinformatics analysis of Bacillus genomes uncovers conserved roles of natural products in bacterial physiology.</title>
        <authorList>
            <consortium name="Agbiome Team Llc"/>
            <person name="Bleich R.M."/>
            <person name="Grubbs K.J."/>
            <person name="Santa Maria K.C."/>
            <person name="Allen S.E."/>
            <person name="Farag S."/>
            <person name="Shank E.A."/>
            <person name="Bowers A."/>
        </authorList>
    </citation>
    <scope>NUCLEOTIDE SEQUENCE [LARGE SCALE GENOMIC DNA]</scope>
    <source>
        <strain evidence="1 2">AFS092012</strain>
    </source>
</reference>
<dbReference type="InterPro" id="IPR019646">
    <property type="entry name" value="Aminoglyc_AdlTrfase"/>
</dbReference>
<name>A0AA91VC15_9BACI</name>
<organism evidence="1 2">
    <name type="scientific">Bacillus pseudomycoides</name>
    <dbReference type="NCBI Taxonomy" id="64104"/>
    <lineage>
        <taxon>Bacteria</taxon>
        <taxon>Bacillati</taxon>
        <taxon>Bacillota</taxon>
        <taxon>Bacilli</taxon>
        <taxon>Bacillales</taxon>
        <taxon>Bacillaceae</taxon>
        <taxon>Bacillus</taxon>
        <taxon>Bacillus cereus group</taxon>
    </lineage>
</organism>
<dbReference type="Proteomes" id="UP000221020">
    <property type="component" value="Unassembled WGS sequence"/>
</dbReference>
<proteinExistence type="predicted"/>
<sequence length="112" mass="13037">MDNKLDKATECQLQVLRELKVISESLNINLWLRGGWAIDFLLGQITRIHEDIDVVTWVEHKETLENALKEAGYAFQQISSGQTDFCKSDLHKPIHELDPVDKRILYWCIQTK</sequence>
<evidence type="ECO:0000313" key="1">
    <source>
        <dbReference type="EMBL" id="PED82408.1"/>
    </source>
</evidence>
<comment type="caution">
    <text evidence="1">The sequence shown here is derived from an EMBL/GenBank/DDBJ whole genome shotgun (WGS) entry which is preliminary data.</text>
</comment>
<dbReference type="Pfam" id="PF10706">
    <property type="entry name" value="Aminoglyc_resit"/>
    <property type="match status" value="1"/>
</dbReference>
<protein>
    <recommendedName>
        <fullName evidence="3">Aminoglycoside adenylyltransferase</fullName>
    </recommendedName>
</protein>
<evidence type="ECO:0008006" key="3">
    <source>
        <dbReference type="Google" id="ProtNLM"/>
    </source>
</evidence>
<accession>A0AA91VC15</accession>